<dbReference type="RefSeq" id="XP_064655275.1">
    <property type="nucleotide sequence ID" value="XM_064806458.1"/>
</dbReference>
<evidence type="ECO:0000259" key="2">
    <source>
        <dbReference type="Pfam" id="PF21027"/>
    </source>
</evidence>
<sequence length="521" mass="58983">MTRLGAGDELEVERWADTGRTLPWRWPLVHAHQPGSQYGATSSKIRTVVTTDMEQDDLTSLVRYMLYTPALDTQGLIYSSSRFHWEGDYNGTRFYLPDREYKWPQTSFRWVGNQTMQNTVVAAYSKVYQNLRVHDPDFPTPDEIMSLVKIGNVDFEGEFDHDTEGSNHIRSLILDDDPRTLYLQAWGGTNTIARALKSIEEQHYGTSGWKQLQAKIVKKVVIMASGFQDRTYDEYIAPFWPKLEVRANGVLWTTYNCNLGKGNVRGLPDAHVYFTGDWIRKNIEIGPYGSLYRSWLDGQHMRGDPLDVFGNTTAHPIPKDLWCKPLGPYAFLGEGDDGTYFPFLPSGIQDPSDPNLGGWGGRMKQNISSLANLWVSVSRERAPNGTKVADWGTERFISAVQNDFAARIQWTMTSKYSEANHPPSVEVANGKTIQARAGSNVRLQGVVSDPDGDRVTMKWWQYFEEGTYKDEVRVNSMDGHEAMVKVPKDAKSGQTISIILEGTDDGHFPLTRYARVIIEVQ</sequence>
<proteinExistence type="predicted"/>
<dbReference type="InterPro" id="IPR011483">
    <property type="entry name" value="Sde182_NH-like"/>
</dbReference>
<dbReference type="EMBL" id="JAVRRT010000017">
    <property type="protein sequence ID" value="KAK5165132.1"/>
    <property type="molecule type" value="Genomic_DNA"/>
</dbReference>
<dbReference type="InterPro" id="IPR013783">
    <property type="entry name" value="Ig-like_fold"/>
</dbReference>
<feature type="domain" description="Cellulose-binding Sde182 C-terminal" evidence="2">
    <location>
        <begin position="442"/>
        <end position="520"/>
    </location>
</feature>
<evidence type="ECO:0000313" key="3">
    <source>
        <dbReference type="EMBL" id="KAK5165132.1"/>
    </source>
</evidence>
<dbReference type="Gene3D" id="3.90.245.10">
    <property type="entry name" value="Ribonucleoside hydrolase-like"/>
    <property type="match status" value="1"/>
</dbReference>
<dbReference type="InterPro" id="IPR048527">
    <property type="entry name" value="Sde182_C"/>
</dbReference>
<dbReference type="Gene3D" id="2.60.40.10">
    <property type="entry name" value="Immunoglobulins"/>
    <property type="match status" value="1"/>
</dbReference>
<reference evidence="3 4" key="1">
    <citation type="submission" date="2023-08" db="EMBL/GenBank/DDBJ databases">
        <title>Black Yeasts Isolated from many extreme environments.</title>
        <authorList>
            <person name="Coleine C."/>
            <person name="Stajich J.E."/>
            <person name="Selbmann L."/>
        </authorList>
    </citation>
    <scope>NUCLEOTIDE SEQUENCE [LARGE SCALE GENOMIC DNA]</scope>
    <source>
        <strain evidence="3 4">CCFEE 5935</strain>
    </source>
</reference>
<dbReference type="InterPro" id="IPR036452">
    <property type="entry name" value="Ribo_hydro-like"/>
</dbReference>
<dbReference type="Pfam" id="PF21027">
    <property type="entry name" value="Sde0182_C"/>
    <property type="match status" value="1"/>
</dbReference>
<gene>
    <name evidence="3" type="ORF">LTR77_009229</name>
</gene>
<evidence type="ECO:0000259" key="1">
    <source>
        <dbReference type="Pfam" id="PF07632"/>
    </source>
</evidence>
<organism evidence="3 4">
    <name type="scientific">Saxophila tyrrhenica</name>
    <dbReference type="NCBI Taxonomy" id="1690608"/>
    <lineage>
        <taxon>Eukaryota</taxon>
        <taxon>Fungi</taxon>
        <taxon>Dikarya</taxon>
        <taxon>Ascomycota</taxon>
        <taxon>Pezizomycotina</taxon>
        <taxon>Dothideomycetes</taxon>
        <taxon>Dothideomycetidae</taxon>
        <taxon>Mycosphaerellales</taxon>
        <taxon>Extremaceae</taxon>
        <taxon>Saxophila</taxon>
    </lineage>
</organism>
<feature type="domain" description="Cellulose-binding Sde182 nucleoside hydrolase-like" evidence="1">
    <location>
        <begin position="46"/>
        <end position="362"/>
    </location>
</feature>
<dbReference type="GO" id="GO:0016799">
    <property type="term" value="F:hydrolase activity, hydrolyzing N-glycosyl compounds"/>
    <property type="evidence" value="ECO:0007669"/>
    <property type="project" value="InterPro"/>
</dbReference>
<dbReference type="Proteomes" id="UP001337655">
    <property type="component" value="Unassembled WGS sequence"/>
</dbReference>
<evidence type="ECO:0000313" key="4">
    <source>
        <dbReference type="Proteomes" id="UP001337655"/>
    </source>
</evidence>
<name>A0AAV9NYH2_9PEZI</name>
<evidence type="ECO:0008006" key="5">
    <source>
        <dbReference type="Google" id="ProtNLM"/>
    </source>
</evidence>
<accession>A0AAV9NYH2</accession>
<dbReference type="Pfam" id="PF07632">
    <property type="entry name" value="Sde182_NH-like"/>
    <property type="match status" value="1"/>
</dbReference>
<protein>
    <recommendedName>
        <fullName evidence="5">DUF1593-domain-containing protein</fullName>
    </recommendedName>
</protein>
<comment type="caution">
    <text evidence="3">The sequence shown here is derived from an EMBL/GenBank/DDBJ whole genome shotgun (WGS) entry which is preliminary data.</text>
</comment>
<dbReference type="GeneID" id="89930561"/>
<dbReference type="AlphaFoldDB" id="A0AAV9NYH2"/>
<keyword evidence="4" id="KW-1185">Reference proteome</keyword>